<proteinExistence type="predicted"/>
<gene>
    <name evidence="2" type="ORF">SAMN02746098_01421</name>
</gene>
<feature type="transmembrane region" description="Helical" evidence="1">
    <location>
        <begin position="37"/>
        <end position="57"/>
    </location>
</feature>
<evidence type="ECO:0000313" key="3">
    <source>
        <dbReference type="Proteomes" id="UP000183954"/>
    </source>
</evidence>
<dbReference type="STRING" id="1121420.SAMN02746098_01421"/>
<sequence>MNNKELEALIITPVQKRYQYFIKKVQKVRITEDLSNLLLMFVTPFFSLNIVSCHIVNHFTS</sequence>
<evidence type="ECO:0000256" key="1">
    <source>
        <dbReference type="SAM" id="Phobius"/>
    </source>
</evidence>
<organism evidence="2 3">
    <name type="scientific">Desulfosporosinus lacus DSM 15449</name>
    <dbReference type="NCBI Taxonomy" id="1121420"/>
    <lineage>
        <taxon>Bacteria</taxon>
        <taxon>Bacillati</taxon>
        <taxon>Bacillota</taxon>
        <taxon>Clostridia</taxon>
        <taxon>Eubacteriales</taxon>
        <taxon>Desulfitobacteriaceae</taxon>
        <taxon>Desulfosporosinus</taxon>
    </lineage>
</organism>
<dbReference type="AlphaFoldDB" id="A0A1M5W2D8"/>
<dbReference type="Proteomes" id="UP000183954">
    <property type="component" value="Unassembled WGS sequence"/>
</dbReference>
<reference evidence="3" key="1">
    <citation type="submission" date="2016-11" db="EMBL/GenBank/DDBJ databases">
        <authorList>
            <person name="Varghese N."/>
            <person name="Submissions S."/>
        </authorList>
    </citation>
    <scope>NUCLEOTIDE SEQUENCE [LARGE SCALE GENOMIC DNA]</scope>
    <source>
        <strain evidence="3">DSM 15449</strain>
    </source>
</reference>
<evidence type="ECO:0000313" key="2">
    <source>
        <dbReference type="EMBL" id="SHH81662.1"/>
    </source>
</evidence>
<keyword evidence="1" id="KW-0812">Transmembrane</keyword>
<name>A0A1M5W2D8_9FIRM</name>
<dbReference type="EMBL" id="FQXJ01000005">
    <property type="protein sequence ID" value="SHH81662.1"/>
    <property type="molecule type" value="Genomic_DNA"/>
</dbReference>
<keyword evidence="1" id="KW-0472">Membrane</keyword>
<accession>A0A1M5W2D8</accession>
<keyword evidence="1" id="KW-1133">Transmembrane helix</keyword>
<protein>
    <submittedName>
        <fullName evidence="2">Uncharacterized protein</fullName>
    </submittedName>
</protein>
<keyword evidence="3" id="KW-1185">Reference proteome</keyword>